<evidence type="ECO:0000256" key="1">
    <source>
        <dbReference type="SAM" id="MobiDB-lite"/>
    </source>
</evidence>
<comment type="caution">
    <text evidence="2">The sequence shown here is derived from an EMBL/GenBank/DDBJ whole genome shotgun (WGS) entry which is preliminary data.</text>
</comment>
<protein>
    <submittedName>
        <fullName evidence="2">YjbH domain-containing protein</fullName>
    </submittedName>
</protein>
<dbReference type="Proteomes" id="UP000287198">
    <property type="component" value="Unassembled WGS sequence"/>
</dbReference>
<dbReference type="EMBL" id="PIPW01000001">
    <property type="protein sequence ID" value="RUO53909.1"/>
    <property type="molecule type" value="Genomic_DNA"/>
</dbReference>
<sequence>MKAPALMQSQLPAKHATKYVAAAIVAALALSYDATQSAAQAQEYEPDPYTTSDFGGVGLLQTPTARMNSEGHITIGYSDTDDYRRTSITLQVFDWMQATARYTDLRYSFYSRDPEFSGDQTLKDKGLDLKFRLYEESKWLPEVAVGFQDLGGTGLFAGEYFVASKGYETEKLGVFDFHLGLGFGYLGRRDNAYNPFCEIVDEFCVRPRGFTQGGGDVEWNKMFRGPAAVFGGLEWRTPLEGLRLKAEYDPNDYQSERLPVPIDPENPREIVVDSPWNVGAEYAWNNFINLKLGYQRGNTMTFGFSLRYNLATAYQIKLEPEMREAKYSTTSNFSALDIQRLSQDLLNETGYRVSAIATDEEQERVTLYAEQMRYRDRELAVSKAARILSNEMPEDVTRYEIAELKDGLGIVQYNINAPYYKTAARGERFFRDEHDAISIGYVRPVDLVARSSTTGQTTRTGNASNNTGTTSNVDNGTSTTITEPADFTRSRTTGYSFTPKLSQAFGGAEDFYIYQLALMADGYYAFSPNLKLSGEIGLNIINNYDEFNFLVDDLENSLPRVRTRIREYADNQNLWLQNAQLVYTDQASSNTYYALYGGYLERMFGGVGAEVLYRPLNSRIAFGLDLNYVQQRDPDNSFSFEDYDVLTGHASMYWQPELLPNSLIKVQAGRFLAGDEGVQFDVSHQFDSGVSAGAYAAFTNVSREEYGEGGFTKGFYISIPFDLFFVRHTMSRGTVGWNPITRDGGQMLNRSINLYQTTEARGFRPGQN</sequence>
<gene>
    <name evidence="2" type="ORF">CWI69_00255</name>
</gene>
<reference evidence="3" key="1">
    <citation type="journal article" date="2018" name="Front. Microbiol.">
        <title>Genome-Based Analysis Reveals the Taxonomy and Diversity of the Family Idiomarinaceae.</title>
        <authorList>
            <person name="Liu Y."/>
            <person name="Lai Q."/>
            <person name="Shao Z."/>
        </authorList>
    </citation>
    <scope>NUCLEOTIDE SEQUENCE [LARGE SCALE GENOMIC DNA]</scope>
    <source>
        <strain evidence="3">BH195</strain>
    </source>
</reference>
<dbReference type="OrthoDB" id="19542at2"/>
<dbReference type="Pfam" id="PF06082">
    <property type="entry name" value="YjbH"/>
    <property type="match status" value="1"/>
</dbReference>
<accession>A0A432XYW3</accession>
<proteinExistence type="predicted"/>
<dbReference type="RefSeq" id="WP_126760853.1">
    <property type="nucleotide sequence ID" value="NZ_JBHLTZ010000004.1"/>
</dbReference>
<feature type="region of interest" description="Disordered" evidence="1">
    <location>
        <begin position="452"/>
        <end position="483"/>
    </location>
</feature>
<feature type="compositionally biased region" description="Polar residues" evidence="1">
    <location>
        <begin position="473"/>
        <end position="482"/>
    </location>
</feature>
<evidence type="ECO:0000313" key="3">
    <source>
        <dbReference type="Proteomes" id="UP000287198"/>
    </source>
</evidence>
<dbReference type="AlphaFoldDB" id="A0A432XYW3"/>
<organism evidence="2 3">
    <name type="scientific">Pseudidiomarina halophila</name>
    <dbReference type="NCBI Taxonomy" id="1449799"/>
    <lineage>
        <taxon>Bacteria</taxon>
        <taxon>Pseudomonadati</taxon>
        <taxon>Pseudomonadota</taxon>
        <taxon>Gammaproteobacteria</taxon>
        <taxon>Alteromonadales</taxon>
        <taxon>Idiomarinaceae</taxon>
        <taxon>Pseudidiomarina</taxon>
    </lineage>
</organism>
<dbReference type="InterPro" id="IPR010344">
    <property type="entry name" value="YbjH"/>
</dbReference>
<name>A0A432XYW3_9GAMM</name>
<keyword evidence="3" id="KW-1185">Reference proteome</keyword>
<feature type="compositionally biased region" description="Low complexity" evidence="1">
    <location>
        <begin position="452"/>
        <end position="472"/>
    </location>
</feature>
<evidence type="ECO:0000313" key="2">
    <source>
        <dbReference type="EMBL" id="RUO53909.1"/>
    </source>
</evidence>